<accession>A0A097IU87</accession>
<dbReference type="GO" id="GO:0030955">
    <property type="term" value="F:potassium ion binding"/>
    <property type="evidence" value="ECO:0007669"/>
    <property type="project" value="InterPro"/>
</dbReference>
<evidence type="ECO:0000256" key="6">
    <source>
        <dbReference type="ARBA" id="ARBA00022679"/>
    </source>
</evidence>
<dbReference type="SUPFAM" id="SSF50800">
    <property type="entry name" value="PK beta-barrel domain-like"/>
    <property type="match status" value="1"/>
</dbReference>
<keyword evidence="11 14" id="KW-0460">Magnesium</keyword>
<keyword evidence="10" id="KW-0067">ATP-binding</keyword>
<evidence type="ECO:0000256" key="1">
    <source>
        <dbReference type="ARBA" id="ARBA00001946"/>
    </source>
</evidence>
<evidence type="ECO:0000256" key="9">
    <source>
        <dbReference type="ARBA" id="ARBA00022777"/>
    </source>
</evidence>
<evidence type="ECO:0000256" key="8">
    <source>
        <dbReference type="ARBA" id="ARBA00022741"/>
    </source>
</evidence>
<evidence type="ECO:0000259" key="16">
    <source>
        <dbReference type="Pfam" id="PF02887"/>
    </source>
</evidence>
<dbReference type="NCBIfam" id="TIGR01064">
    <property type="entry name" value="pyruv_kin"/>
    <property type="match status" value="1"/>
</dbReference>
<dbReference type="GO" id="GO:0016301">
    <property type="term" value="F:kinase activity"/>
    <property type="evidence" value="ECO:0007669"/>
    <property type="project" value="UniProtKB-KW"/>
</dbReference>
<evidence type="ECO:0000256" key="4">
    <source>
        <dbReference type="ARBA" id="ARBA00008663"/>
    </source>
</evidence>
<dbReference type="PRINTS" id="PR01050">
    <property type="entry name" value="PYRUVTKNASE"/>
</dbReference>
<evidence type="ECO:0000256" key="3">
    <source>
        <dbReference type="ARBA" id="ARBA00004997"/>
    </source>
</evidence>
<organism evidence="17">
    <name type="scientific">Dumontia simplex</name>
    <dbReference type="NCBI Taxonomy" id="142491"/>
    <lineage>
        <taxon>Eukaryota</taxon>
        <taxon>Rhodophyta</taxon>
        <taxon>Florideophyceae</taxon>
        <taxon>Rhodymeniophycidae</taxon>
        <taxon>Gigartinales</taxon>
        <taxon>Dumontiaceae</taxon>
        <taxon>Dumontia</taxon>
    </lineage>
</organism>
<sequence length="476" mass="52353">MSKIVCTIGPNTCDIESIERLAETGMDIVRLNMSHGTHDWHRTVIYNAREVNAKGRFNLGILLDTKGPEVRSGDLKAPIKVKRGQKFIWTIRKDVETFDDFTVDVSYDDFVNDVHIGDTLLVDGGMCSFLCTEVTGTDVVSECVDGGTLTSRRHLNVRGKSASLPAITAKDWEDIKFGMEMNVDFYALSFVKHEDDVATLRDYLRENNSKALVLSKIESADAVKRLQPILEVSDGAMVARGDLGAEIPIEDVPLVQDQIVNINRALRKPTIVATHMLESMITYPTPTRAEVADITEAVRQGADATMLSGETANGSYPYKALHVMVTVAESVVSQDSALSENDLFSPVLRSQESNLQDPRLDLAYGASTMASRLNVAAIVVFTRVGTYAKLVASTRPRCPIIAFTPDGDLVRRLTLFWGVKPIQLDFSTDPEETVSRAVELLVEKGLTSTGDTIVITSDMLVKDNNTVNTIQVRTVH</sequence>
<dbReference type="UniPathway" id="UPA00109">
    <property type="reaction ID" value="UER00188"/>
</dbReference>
<dbReference type="AlphaFoldDB" id="A0A097IU87"/>
<dbReference type="PROSITE" id="PS00110">
    <property type="entry name" value="PYRUVATE_KINASE"/>
    <property type="match status" value="1"/>
</dbReference>
<comment type="cofactor">
    <cofactor evidence="2">
        <name>K(+)</name>
        <dbReference type="ChEBI" id="CHEBI:29103"/>
    </cofactor>
</comment>
<evidence type="ECO:0000256" key="7">
    <source>
        <dbReference type="ARBA" id="ARBA00022723"/>
    </source>
</evidence>
<keyword evidence="9 14" id="KW-0418">Kinase</keyword>
<evidence type="ECO:0000256" key="13">
    <source>
        <dbReference type="ARBA" id="ARBA00023317"/>
    </source>
</evidence>
<dbReference type="InterPro" id="IPR011037">
    <property type="entry name" value="Pyrv_Knase-like_insert_dom_sf"/>
</dbReference>
<dbReference type="SUPFAM" id="SSF52935">
    <property type="entry name" value="PK C-terminal domain-like"/>
    <property type="match status" value="1"/>
</dbReference>
<evidence type="ECO:0000256" key="10">
    <source>
        <dbReference type="ARBA" id="ARBA00022840"/>
    </source>
</evidence>
<comment type="catalytic activity">
    <reaction evidence="14">
        <text>pyruvate + ATP = phosphoenolpyruvate + ADP + H(+)</text>
        <dbReference type="Rhea" id="RHEA:18157"/>
        <dbReference type="ChEBI" id="CHEBI:15361"/>
        <dbReference type="ChEBI" id="CHEBI:15378"/>
        <dbReference type="ChEBI" id="CHEBI:30616"/>
        <dbReference type="ChEBI" id="CHEBI:58702"/>
        <dbReference type="ChEBI" id="CHEBI:456216"/>
        <dbReference type="EC" id="2.7.1.40"/>
    </reaction>
</comment>
<dbReference type="InterPro" id="IPR015806">
    <property type="entry name" value="Pyrv_Knase_insert_dom_sf"/>
</dbReference>
<evidence type="ECO:0000256" key="2">
    <source>
        <dbReference type="ARBA" id="ARBA00001958"/>
    </source>
</evidence>
<dbReference type="GO" id="GO:0005524">
    <property type="term" value="F:ATP binding"/>
    <property type="evidence" value="ECO:0007669"/>
    <property type="project" value="UniProtKB-KW"/>
</dbReference>
<keyword evidence="12 14" id="KW-0324">Glycolysis</keyword>
<evidence type="ECO:0000256" key="12">
    <source>
        <dbReference type="ARBA" id="ARBA00023152"/>
    </source>
</evidence>
<name>A0A097IU87_9FLOR</name>
<dbReference type="InterPro" id="IPR015793">
    <property type="entry name" value="Pyrv_Knase_brl"/>
</dbReference>
<gene>
    <name evidence="17" type="primary">pk</name>
</gene>
<dbReference type="GO" id="GO:0000287">
    <property type="term" value="F:magnesium ion binding"/>
    <property type="evidence" value="ECO:0007669"/>
    <property type="project" value="InterPro"/>
</dbReference>
<dbReference type="InterPro" id="IPR001697">
    <property type="entry name" value="Pyr_Knase"/>
</dbReference>
<keyword evidence="8" id="KW-0547">Nucleotide-binding</keyword>
<dbReference type="EC" id="2.7.1.40" evidence="5 14"/>
<evidence type="ECO:0000256" key="11">
    <source>
        <dbReference type="ARBA" id="ARBA00022842"/>
    </source>
</evidence>
<proteinExistence type="evidence at transcript level"/>
<dbReference type="Pfam" id="PF00224">
    <property type="entry name" value="PK"/>
    <property type="match status" value="1"/>
</dbReference>
<comment type="similarity">
    <text evidence="4 14">Belongs to the pyruvate kinase family.</text>
</comment>
<dbReference type="InterPro" id="IPR018209">
    <property type="entry name" value="Pyrv_Knase_AS"/>
</dbReference>
<evidence type="ECO:0000313" key="17">
    <source>
        <dbReference type="EMBL" id="AIT70022.1"/>
    </source>
</evidence>
<reference evidence="17" key="1">
    <citation type="journal article" date="2014" name="PLoS ONE">
        <title>Phylogeny of c4-photosynthesis enzymes based on algal transcriptomic and genomic data supports an archaeal/proteobacterial origin and multiple duplication for most c4-related genes.</title>
        <authorList>
            <person name="Chi S."/>
            <person name="Wu S."/>
            <person name="Yu J."/>
            <person name="Wang X."/>
            <person name="Tang X."/>
            <person name="Liu T."/>
        </authorList>
    </citation>
    <scope>NUCLEOTIDE SEQUENCE</scope>
    <source>
        <strain evidence="17">IEHF-2017700</strain>
    </source>
</reference>
<dbReference type="InterPro" id="IPR015795">
    <property type="entry name" value="Pyrv_Knase_C"/>
</dbReference>
<protein>
    <recommendedName>
        <fullName evidence="5 14">Pyruvate kinase</fullName>
        <ecNumber evidence="5 14">2.7.1.40</ecNumber>
    </recommendedName>
</protein>
<comment type="pathway">
    <text evidence="3 14">Carbohydrate degradation; glycolysis; pyruvate from D-glyceraldehyde 3-phosphate: step 5/5.</text>
</comment>
<feature type="domain" description="Pyruvate kinase C-terminal" evidence="16">
    <location>
        <begin position="362"/>
        <end position="472"/>
    </location>
</feature>
<dbReference type="FunFam" id="3.20.20.60:FF:000025">
    <property type="entry name" value="Pyruvate kinase"/>
    <property type="match status" value="1"/>
</dbReference>
<dbReference type="InterPro" id="IPR015813">
    <property type="entry name" value="Pyrv/PenolPyrv_kinase-like_dom"/>
</dbReference>
<dbReference type="Pfam" id="PF02887">
    <property type="entry name" value="PK_C"/>
    <property type="match status" value="1"/>
</dbReference>
<comment type="cofactor">
    <cofactor evidence="1">
        <name>Mg(2+)</name>
        <dbReference type="ChEBI" id="CHEBI:18420"/>
    </cofactor>
</comment>
<keyword evidence="6 14" id="KW-0808">Transferase</keyword>
<dbReference type="PANTHER" id="PTHR11817">
    <property type="entry name" value="PYRUVATE KINASE"/>
    <property type="match status" value="1"/>
</dbReference>
<dbReference type="Gene3D" id="2.40.33.10">
    <property type="entry name" value="PK beta-barrel domain-like"/>
    <property type="match status" value="1"/>
</dbReference>
<keyword evidence="13 17" id="KW-0670">Pyruvate</keyword>
<feature type="domain" description="Pyruvate kinase barrel" evidence="15">
    <location>
        <begin position="2"/>
        <end position="320"/>
    </location>
</feature>
<dbReference type="SUPFAM" id="SSF51621">
    <property type="entry name" value="Phosphoenolpyruvate/pyruvate domain"/>
    <property type="match status" value="1"/>
</dbReference>
<keyword evidence="7" id="KW-0479">Metal-binding</keyword>
<dbReference type="Gene3D" id="3.20.20.60">
    <property type="entry name" value="Phosphoenolpyruvate-binding domains"/>
    <property type="match status" value="1"/>
</dbReference>
<dbReference type="InterPro" id="IPR036918">
    <property type="entry name" value="Pyrv_Knase_C_sf"/>
</dbReference>
<dbReference type="Gene3D" id="3.40.1380.20">
    <property type="entry name" value="Pyruvate kinase, C-terminal domain"/>
    <property type="match status" value="1"/>
</dbReference>
<evidence type="ECO:0000259" key="15">
    <source>
        <dbReference type="Pfam" id="PF00224"/>
    </source>
</evidence>
<dbReference type="GO" id="GO:0004743">
    <property type="term" value="F:pyruvate kinase activity"/>
    <property type="evidence" value="ECO:0007669"/>
    <property type="project" value="UniProtKB-EC"/>
</dbReference>
<evidence type="ECO:0000256" key="5">
    <source>
        <dbReference type="ARBA" id="ARBA00012142"/>
    </source>
</evidence>
<dbReference type="EMBL" id="KM113654">
    <property type="protein sequence ID" value="AIT70022.1"/>
    <property type="molecule type" value="mRNA"/>
</dbReference>
<dbReference type="NCBIfam" id="NF004491">
    <property type="entry name" value="PRK05826.1"/>
    <property type="match status" value="1"/>
</dbReference>
<evidence type="ECO:0000256" key="14">
    <source>
        <dbReference type="RuleBase" id="RU000504"/>
    </source>
</evidence>
<dbReference type="InterPro" id="IPR040442">
    <property type="entry name" value="Pyrv_kinase-like_dom_sf"/>
</dbReference>